<dbReference type="AlphaFoldDB" id="A0A9P6XLV4"/>
<feature type="region of interest" description="Disordered" evidence="1">
    <location>
        <begin position="64"/>
        <end position="83"/>
    </location>
</feature>
<keyword evidence="2" id="KW-0732">Signal</keyword>
<evidence type="ECO:0000313" key="4">
    <source>
        <dbReference type="Proteomes" id="UP000717996"/>
    </source>
</evidence>
<evidence type="ECO:0000256" key="2">
    <source>
        <dbReference type="SAM" id="SignalP"/>
    </source>
</evidence>
<name>A0A9P6XLV4_RHIOR</name>
<proteinExistence type="predicted"/>
<accession>A0A9P6XLV4</accession>
<evidence type="ECO:0000313" key="3">
    <source>
        <dbReference type="EMBL" id="KAG1519838.1"/>
    </source>
</evidence>
<reference evidence="3" key="1">
    <citation type="journal article" date="2020" name="Microb. Genom.">
        <title>Genetic diversity of clinical and environmental Mucorales isolates obtained from an investigation of mucormycosis cases among solid organ transplant recipients.</title>
        <authorList>
            <person name="Nguyen M.H."/>
            <person name="Kaul D."/>
            <person name="Muto C."/>
            <person name="Cheng S.J."/>
            <person name="Richter R.A."/>
            <person name="Bruno V.M."/>
            <person name="Liu G."/>
            <person name="Beyhan S."/>
            <person name="Sundermann A.J."/>
            <person name="Mounaud S."/>
            <person name="Pasculle A.W."/>
            <person name="Nierman W.C."/>
            <person name="Driscoll E."/>
            <person name="Cumbie R."/>
            <person name="Clancy C.J."/>
            <person name="Dupont C.L."/>
        </authorList>
    </citation>
    <scope>NUCLEOTIDE SEQUENCE</scope>
    <source>
        <strain evidence="3">GL16</strain>
    </source>
</reference>
<dbReference type="EMBL" id="JAANIT010017427">
    <property type="protein sequence ID" value="KAG1519838.1"/>
    <property type="molecule type" value="Genomic_DNA"/>
</dbReference>
<comment type="caution">
    <text evidence="3">The sequence shown here is derived from an EMBL/GenBank/DDBJ whole genome shotgun (WGS) entry which is preliminary data.</text>
</comment>
<gene>
    <name evidence="3" type="ORF">G6F51_014760</name>
</gene>
<feature type="chain" id="PRO_5040189359" description="Secreted protein" evidence="2">
    <location>
        <begin position="20"/>
        <end position="83"/>
    </location>
</feature>
<sequence length="83" mass="8989">MWNACCAAICIAPSSSALAARSRPPVLGPRTSGRWNWGRARPCNTSWNRRATSCIGGKARIWSRTTPSSGTTPARIRLPESFS</sequence>
<evidence type="ECO:0000256" key="1">
    <source>
        <dbReference type="SAM" id="MobiDB-lite"/>
    </source>
</evidence>
<protein>
    <recommendedName>
        <fullName evidence="5">Secreted protein</fullName>
    </recommendedName>
</protein>
<organism evidence="3 4">
    <name type="scientific">Rhizopus oryzae</name>
    <name type="common">Mucormycosis agent</name>
    <name type="synonym">Rhizopus arrhizus var. delemar</name>
    <dbReference type="NCBI Taxonomy" id="64495"/>
    <lineage>
        <taxon>Eukaryota</taxon>
        <taxon>Fungi</taxon>
        <taxon>Fungi incertae sedis</taxon>
        <taxon>Mucoromycota</taxon>
        <taxon>Mucoromycotina</taxon>
        <taxon>Mucoromycetes</taxon>
        <taxon>Mucorales</taxon>
        <taxon>Mucorineae</taxon>
        <taxon>Rhizopodaceae</taxon>
        <taxon>Rhizopus</taxon>
    </lineage>
</organism>
<feature type="signal peptide" evidence="2">
    <location>
        <begin position="1"/>
        <end position="19"/>
    </location>
</feature>
<dbReference type="Proteomes" id="UP000717996">
    <property type="component" value="Unassembled WGS sequence"/>
</dbReference>
<evidence type="ECO:0008006" key="5">
    <source>
        <dbReference type="Google" id="ProtNLM"/>
    </source>
</evidence>